<comment type="caution">
    <text evidence="1">The sequence shown here is derived from an EMBL/GenBank/DDBJ whole genome shotgun (WGS) entry which is preliminary data.</text>
</comment>
<protein>
    <submittedName>
        <fullName evidence="1">Uncharacterized protein</fullName>
    </submittedName>
</protein>
<evidence type="ECO:0000313" key="1">
    <source>
        <dbReference type="EMBL" id="KAG0414352.1"/>
    </source>
</evidence>
<organism evidence="1 2">
    <name type="scientific">Ixodes persulcatus</name>
    <name type="common">Taiga tick</name>
    <dbReference type="NCBI Taxonomy" id="34615"/>
    <lineage>
        <taxon>Eukaryota</taxon>
        <taxon>Metazoa</taxon>
        <taxon>Ecdysozoa</taxon>
        <taxon>Arthropoda</taxon>
        <taxon>Chelicerata</taxon>
        <taxon>Arachnida</taxon>
        <taxon>Acari</taxon>
        <taxon>Parasitiformes</taxon>
        <taxon>Ixodida</taxon>
        <taxon>Ixodoidea</taxon>
        <taxon>Ixodidae</taxon>
        <taxon>Ixodinae</taxon>
        <taxon>Ixodes</taxon>
    </lineage>
</organism>
<sequence>MRSSKHVQRKLALQNPEIISSITSHARLDLELEIDAHHRFRSRRTVKRADERGGRRVQSRTQNLAYRMMVNQTDLMAPHESPYSTEEQFMYEPTEEDKNAYCNLQPIGLDTSDHVTPCLQHTMDLMPPSRPIPFEGKTLSYDT</sequence>
<accession>A0AC60P4K5</accession>
<gene>
    <name evidence="1" type="ORF">HPB47_008481</name>
</gene>
<proteinExistence type="predicted"/>
<evidence type="ECO:0000313" key="2">
    <source>
        <dbReference type="Proteomes" id="UP000805193"/>
    </source>
</evidence>
<keyword evidence="2" id="KW-1185">Reference proteome</keyword>
<dbReference type="Proteomes" id="UP000805193">
    <property type="component" value="Unassembled WGS sequence"/>
</dbReference>
<name>A0AC60P4K5_IXOPE</name>
<reference evidence="1 2" key="1">
    <citation type="journal article" date="2020" name="Cell">
        <title>Large-Scale Comparative Analyses of Tick Genomes Elucidate Their Genetic Diversity and Vector Capacities.</title>
        <authorList>
            <consortium name="Tick Genome and Microbiome Consortium (TIGMIC)"/>
            <person name="Jia N."/>
            <person name="Wang J."/>
            <person name="Shi W."/>
            <person name="Du L."/>
            <person name="Sun Y."/>
            <person name="Zhan W."/>
            <person name="Jiang J.F."/>
            <person name="Wang Q."/>
            <person name="Zhang B."/>
            <person name="Ji P."/>
            <person name="Bell-Sakyi L."/>
            <person name="Cui X.M."/>
            <person name="Yuan T.T."/>
            <person name="Jiang B.G."/>
            <person name="Yang W.F."/>
            <person name="Lam T.T."/>
            <person name="Chang Q.C."/>
            <person name="Ding S.J."/>
            <person name="Wang X.J."/>
            <person name="Zhu J.G."/>
            <person name="Ruan X.D."/>
            <person name="Zhao L."/>
            <person name="Wei J.T."/>
            <person name="Ye R.Z."/>
            <person name="Que T.C."/>
            <person name="Du C.H."/>
            <person name="Zhou Y.H."/>
            <person name="Cheng J.X."/>
            <person name="Dai P.F."/>
            <person name="Guo W.B."/>
            <person name="Han X.H."/>
            <person name="Huang E.J."/>
            <person name="Li L.F."/>
            <person name="Wei W."/>
            <person name="Gao Y.C."/>
            <person name="Liu J.Z."/>
            <person name="Shao H.Z."/>
            <person name="Wang X."/>
            <person name="Wang C.C."/>
            <person name="Yang T.C."/>
            <person name="Huo Q.B."/>
            <person name="Li W."/>
            <person name="Chen H.Y."/>
            <person name="Chen S.E."/>
            <person name="Zhou L.G."/>
            <person name="Ni X.B."/>
            <person name="Tian J.H."/>
            <person name="Sheng Y."/>
            <person name="Liu T."/>
            <person name="Pan Y.S."/>
            <person name="Xia L.Y."/>
            <person name="Li J."/>
            <person name="Zhao F."/>
            <person name="Cao W.C."/>
        </authorList>
    </citation>
    <scope>NUCLEOTIDE SEQUENCE [LARGE SCALE GENOMIC DNA]</scope>
    <source>
        <strain evidence="1">Iper-2018</strain>
    </source>
</reference>
<dbReference type="EMBL" id="JABSTQ010011185">
    <property type="protein sequence ID" value="KAG0414352.1"/>
    <property type="molecule type" value="Genomic_DNA"/>
</dbReference>